<dbReference type="Pfam" id="PF00043">
    <property type="entry name" value="GST_C"/>
    <property type="match status" value="1"/>
</dbReference>
<dbReference type="PANTHER" id="PTHR42673:SF4">
    <property type="entry name" value="MALEYLACETOACETATE ISOMERASE"/>
    <property type="match status" value="1"/>
</dbReference>
<dbReference type="PROSITE" id="PS50404">
    <property type="entry name" value="GST_NTER"/>
    <property type="match status" value="1"/>
</dbReference>
<dbReference type="Proteomes" id="UP001339883">
    <property type="component" value="Unassembled WGS sequence"/>
</dbReference>
<dbReference type="PANTHER" id="PTHR42673">
    <property type="entry name" value="MALEYLACETOACETATE ISOMERASE"/>
    <property type="match status" value="1"/>
</dbReference>
<protein>
    <submittedName>
        <fullName evidence="2">Glutathione S-transferase family protein</fullName>
    </submittedName>
</protein>
<dbReference type="InterPro" id="IPR036282">
    <property type="entry name" value="Glutathione-S-Trfase_C_sf"/>
</dbReference>
<dbReference type="RefSeq" id="WP_325775789.1">
    <property type="nucleotide sequence ID" value="NZ_VTDN01000008.1"/>
</dbReference>
<evidence type="ECO:0000259" key="1">
    <source>
        <dbReference type="PROSITE" id="PS50404"/>
    </source>
</evidence>
<dbReference type="SUPFAM" id="SSF52833">
    <property type="entry name" value="Thioredoxin-like"/>
    <property type="match status" value="1"/>
</dbReference>
<dbReference type="SUPFAM" id="SSF47616">
    <property type="entry name" value="GST C-terminal domain-like"/>
    <property type="match status" value="1"/>
</dbReference>
<dbReference type="InterPro" id="IPR004046">
    <property type="entry name" value="GST_C"/>
</dbReference>
<evidence type="ECO:0000313" key="2">
    <source>
        <dbReference type="EMBL" id="MEB5477407.1"/>
    </source>
</evidence>
<dbReference type="InterPro" id="IPR036249">
    <property type="entry name" value="Thioredoxin-like_sf"/>
</dbReference>
<proteinExistence type="predicted"/>
<dbReference type="InterPro" id="IPR004045">
    <property type="entry name" value="Glutathione_S-Trfase_N"/>
</dbReference>
<keyword evidence="3" id="KW-1185">Reference proteome</keyword>
<comment type="caution">
    <text evidence="2">The sequence shown here is derived from an EMBL/GenBank/DDBJ whole genome shotgun (WGS) entry which is preliminary data.</text>
</comment>
<reference evidence="2 3" key="1">
    <citation type="submission" date="2019-08" db="EMBL/GenBank/DDBJ databases">
        <title>Five species of Acinetobacter isolated from floral nectar and animal pollinators.</title>
        <authorList>
            <person name="Hendry T.A."/>
        </authorList>
    </citation>
    <scope>NUCLEOTIDE SEQUENCE [LARGE SCALE GENOMIC DNA]</scope>
    <source>
        <strain evidence="2 3">MD18.27</strain>
    </source>
</reference>
<name>A0ABU6DUS3_9GAMM</name>
<evidence type="ECO:0000313" key="3">
    <source>
        <dbReference type="Proteomes" id="UP001339883"/>
    </source>
</evidence>
<sequence length="252" mass="30172">MRILYQFPLSHFCEKARWLLDHKEIDYVAQNLTPIVHRAFSRIKTNQNTLPIFRDHEEWISDSTKIAEYLDIKYPEKGLIPKNTAMRISVYDLNDIANKLGEHVRRWALYHMILRNDESIDTMIRERGYFRKFSKYSKPILKKFITQNLYLDQHSVDYDYKCILEIVNTLSAQIKENQSYLVGDRLTLADISICSMLAPLMNIYGTPWEIENYKYDEHVYDMQKLINESNIGQYVNRIYRTERNARVDWRGI</sequence>
<dbReference type="Gene3D" id="3.40.30.10">
    <property type="entry name" value="Glutaredoxin"/>
    <property type="match status" value="1"/>
</dbReference>
<dbReference type="Gene3D" id="1.20.1050.10">
    <property type="match status" value="1"/>
</dbReference>
<gene>
    <name evidence="2" type="ORF">I2F25_10180</name>
</gene>
<dbReference type="Pfam" id="PF13417">
    <property type="entry name" value="GST_N_3"/>
    <property type="match status" value="1"/>
</dbReference>
<dbReference type="CDD" id="cd00570">
    <property type="entry name" value="GST_N_family"/>
    <property type="match status" value="1"/>
</dbReference>
<feature type="domain" description="GST N-terminal" evidence="1">
    <location>
        <begin position="1"/>
        <end position="78"/>
    </location>
</feature>
<accession>A0ABU6DUS3</accession>
<dbReference type="EMBL" id="VTDN01000008">
    <property type="protein sequence ID" value="MEB5477407.1"/>
    <property type="molecule type" value="Genomic_DNA"/>
</dbReference>
<organism evidence="2 3">
    <name type="scientific">Acinetobacter pollinis</name>
    <dbReference type="NCBI Taxonomy" id="2605270"/>
    <lineage>
        <taxon>Bacteria</taxon>
        <taxon>Pseudomonadati</taxon>
        <taxon>Pseudomonadota</taxon>
        <taxon>Gammaproteobacteria</taxon>
        <taxon>Moraxellales</taxon>
        <taxon>Moraxellaceae</taxon>
        <taxon>Acinetobacter</taxon>
    </lineage>
</organism>